<gene>
    <name evidence="3" type="ORF">PM001_LOCUS16601</name>
</gene>
<evidence type="ECO:0000313" key="3">
    <source>
        <dbReference type="EMBL" id="CAK7931451.1"/>
    </source>
</evidence>
<dbReference type="EMBL" id="CAKLBY020000175">
    <property type="protein sequence ID" value="CAK7931451.1"/>
    <property type="molecule type" value="Genomic_DNA"/>
</dbReference>
<evidence type="ECO:0000313" key="4">
    <source>
        <dbReference type="Proteomes" id="UP001162060"/>
    </source>
</evidence>
<name>A0AAV1UB86_9STRA</name>
<evidence type="ECO:0000256" key="1">
    <source>
        <dbReference type="SAM" id="MobiDB-lite"/>
    </source>
</evidence>
<feature type="region of interest" description="Disordered" evidence="1">
    <location>
        <begin position="213"/>
        <end position="265"/>
    </location>
</feature>
<dbReference type="InterPro" id="IPR005162">
    <property type="entry name" value="Retrotrans_gag_dom"/>
</dbReference>
<dbReference type="AlphaFoldDB" id="A0AAV1UB86"/>
<proteinExistence type="predicted"/>
<organism evidence="3 4">
    <name type="scientific">Peronospora matthiolae</name>
    <dbReference type="NCBI Taxonomy" id="2874970"/>
    <lineage>
        <taxon>Eukaryota</taxon>
        <taxon>Sar</taxon>
        <taxon>Stramenopiles</taxon>
        <taxon>Oomycota</taxon>
        <taxon>Peronosporomycetes</taxon>
        <taxon>Peronosporales</taxon>
        <taxon>Peronosporaceae</taxon>
        <taxon>Peronospora</taxon>
    </lineage>
</organism>
<reference evidence="3" key="1">
    <citation type="submission" date="2024-01" db="EMBL/GenBank/DDBJ databases">
        <authorList>
            <person name="Webb A."/>
        </authorList>
    </citation>
    <scope>NUCLEOTIDE SEQUENCE</scope>
    <source>
        <strain evidence="3">Pm1</strain>
    </source>
</reference>
<comment type="caution">
    <text evidence="3">The sequence shown here is derived from an EMBL/GenBank/DDBJ whole genome shotgun (WGS) entry which is preliminary data.</text>
</comment>
<evidence type="ECO:0000259" key="2">
    <source>
        <dbReference type="Pfam" id="PF03732"/>
    </source>
</evidence>
<sequence>MKIFFEMVRQVRRCIRARHIKGDEMQVAFALSNLTGRAKTWALGLKIHDPNVLESLEILKSRLKERFEPPRAEFRARSALLRLKKGKRDVHAYAQHLRYLASRVTQNPVDEHTLINVFIYGLVDGPVKTYMFREDFHTLEGATAYAKAFSLRQSQANSSNYRPTRRQETGGPEPMALCYIESDNSRSLSTIERQDAISFRRLSTTIMSVVSRALQHVQKKTGRDDRRWPRKGPRRGSDHVAKPRQRVGPSKQRTGSVGAEHSPDLATSREFAGHLTKIAPNTQSLCFTAPSDEESLITLKIEVTSGMSLCALVECGAPNIFIRRQSLEDSRLNYVELEIPPTRITV</sequence>
<accession>A0AAV1UB86</accession>
<dbReference type="Pfam" id="PF03732">
    <property type="entry name" value="Retrotrans_gag"/>
    <property type="match status" value="1"/>
</dbReference>
<feature type="compositionally biased region" description="Polar residues" evidence="1">
    <location>
        <begin position="153"/>
        <end position="162"/>
    </location>
</feature>
<dbReference type="Proteomes" id="UP001162060">
    <property type="component" value="Unassembled WGS sequence"/>
</dbReference>
<feature type="region of interest" description="Disordered" evidence="1">
    <location>
        <begin position="153"/>
        <end position="173"/>
    </location>
</feature>
<feature type="domain" description="Retrotransposon gag" evidence="2">
    <location>
        <begin position="29"/>
        <end position="122"/>
    </location>
</feature>
<protein>
    <recommendedName>
        <fullName evidence="2">Retrotransposon gag domain-containing protein</fullName>
    </recommendedName>
</protein>